<accession>A0A068NYX5</accession>
<dbReference type="Pfam" id="PF01408">
    <property type="entry name" value="GFO_IDH_MocA"/>
    <property type="match status" value="1"/>
</dbReference>
<dbReference type="SUPFAM" id="SSF51735">
    <property type="entry name" value="NAD(P)-binding Rossmann-fold domains"/>
    <property type="match status" value="1"/>
</dbReference>
<dbReference type="InterPro" id="IPR055170">
    <property type="entry name" value="GFO_IDH_MocA-like_dom"/>
</dbReference>
<dbReference type="InterPro" id="IPR000683">
    <property type="entry name" value="Gfo/Idh/MocA-like_OxRdtase_N"/>
</dbReference>
<dbReference type="SUPFAM" id="SSF55347">
    <property type="entry name" value="Glyceraldehyde-3-phosphate dehydrogenase-like, C-terminal domain"/>
    <property type="match status" value="1"/>
</dbReference>
<dbReference type="RefSeq" id="WP_025228522.1">
    <property type="nucleotide sequence ID" value="NZ_CP007139.1"/>
</dbReference>
<protein>
    <submittedName>
        <fullName evidence="4">Oxidoreductase domain protein</fullName>
    </submittedName>
</protein>
<organism evidence="4 5">
    <name type="scientific">Fimbriimonas ginsengisoli Gsoil 348</name>
    <dbReference type="NCBI Taxonomy" id="661478"/>
    <lineage>
        <taxon>Bacteria</taxon>
        <taxon>Bacillati</taxon>
        <taxon>Armatimonadota</taxon>
        <taxon>Fimbriimonadia</taxon>
        <taxon>Fimbriimonadales</taxon>
        <taxon>Fimbriimonadaceae</taxon>
        <taxon>Fimbriimonas</taxon>
    </lineage>
</organism>
<keyword evidence="1" id="KW-0560">Oxidoreductase</keyword>
<dbReference type="InterPro" id="IPR036291">
    <property type="entry name" value="NAD(P)-bd_dom_sf"/>
</dbReference>
<dbReference type="eggNOG" id="COG0673">
    <property type="taxonomic scope" value="Bacteria"/>
</dbReference>
<keyword evidence="5" id="KW-1185">Reference proteome</keyword>
<evidence type="ECO:0000313" key="5">
    <source>
        <dbReference type="Proteomes" id="UP000027982"/>
    </source>
</evidence>
<evidence type="ECO:0000259" key="3">
    <source>
        <dbReference type="Pfam" id="PF22725"/>
    </source>
</evidence>
<dbReference type="InterPro" id="IPR050463">
    <property type="entry name" value="Gfo/Idh/MocA_oxidrdct_glycsds"/>
</dbReference>
<dbReference type="PANTHER" id="PTHR43818">
    <property type="entry name" value="BCDNA.GH03377"/>
    <property type="match status" value="1"/>
</dbReference>
<dbReference type="Gene3D" id="3.40.50.720">
    <property type="entry name" value="NAD(P)-binding Rossmann-like Domain"/>
    <property type="match status" value="1"/>
</dbReference>
<evidence type="ECO:0000256" key="1">
    <source>
        <dbReference type="ARBA" id="ARBA00023002"/>
    </source>
</evidence>
<gene>
    <name evidence="4" type="ORF">OP10G_4216</name>
</gene>
<dbReference type="PANTHER" id="PTHR43818:SF11">
    <property type="entry name" value="BCDNA.GH03377"/>
    <property type="match status" value="1"/>
</dbReference>
<evidence type="ECO:0000313" key="4">
    <source>
        <dbReference type="EMBL" id="AIE87584.1"/>
    </source>
</evidence>
<dbReference type="AlphaFoldDB" id="A0A068NYX5"/>
<dbReference type="Proteomes" id="UP000027982">
    <property type="component" value="Chromosome"/>
</dbReference>
<dbReference type="STRING" id="661478.OP10G_4216"/>
<evidence type="ECO:0000259" key="2">
    <source>
        <dbReference type="Pfam" id="PF01408"/>
    </source>
</evidence>
<dbReference type="GO" id="GO:0016491">
    <property type="term" value="F:oxidoreductase activity"/>
    <property type="evidence" value="ECO:0007669"/>
    <property type="project" value="UniProtKB-KW"/>
</dbReference>
<dbReference type="Pfam" id="PF22725">
    <property type="entry name" value="GFO_IDH_MocA_C3"/>
    <property type="match status" value="1"/>
</dbReference>
<dbReference type="OrthoDB" id="9815825at2"/>
<dbReference type="Gene3D" id="3.30.360.10">
    <property type="entry name" value="Dihydrodipicolinate Reductase, domain 2"/>
    <property type="match status" value="1"/>
</dbReference>
<dbReference type="HOGENOM" id="CLU_023194_1_3_0"/>
<proteinExistence type="predicted"/>
<feature type="domain" description="GFO/IDH/MocA-like oxidoreductase" evidence="3">
    <location>
        <begin position="133"/>
        <end position="257"/>
    </location>
</feature>
<dbReference type="GO" id="GO:0000166">
    <property type="term" value="F:nucleotide binding"/>
    <property type="evidence" value="ECO:0007669"/>
    <property type="project" value="InterPro"/>
</dbReference>
<feature type="domain" description="Gfo/Idh/MocA-like oxidoreductase N-terminal" evidence="2">
    <location>
        <begin position="7"/>
        <end position="121"/>
    </location>
</feature>
<sequence length="327" mass="35882">MAQEVRVGVAGLTHGHVWGLIDAWSKVEGAKLVAVADETPLLDKARDRFEKSYTDWREMLANEKLDALVVTSDNVESSEITVQALHKGIPCMVEKAMAANAFDAERMLTAMHESGKTLMINWPLAWAPWLGELQRRMADGYIGQPFHLRFRNGHQGPKEIGCDEWFVGWLYDETKNGGGAIADFGSYGAVLARWLMGMPETVYCIRGNFTKDYPVSDDHAVILLKYPHGTAFLEGTWATVGFDGGPNPVIHGKTGTLSVQGGDLILTGQKVEVPEPEFKNPAEYFLNCIRSGKQPEGILSPELSADACRILDAAIKSSKSGCAERPM</sequence>
<name>A0A068NYX5_FIMGI</name>
<dbReference type="KEGG" id="fgi:OP10G_4216"/>
<reference evidence="4 5" key="1">
    <citation type="journal article" date="2014" name="PLoS ONE">
        <title>The first complete genome sequence of the class fimbriimonadia in the phylum armatimonadetes.</title>
        <authorList>
            <person name="Hu Z.Y."/>
            <person name="Wang Y.Z."/>
            <person name="Im W.T."/>
            <person name="Wang S.Y."/>
            <person name="Zhao G.P."/>
            <person name="Zheng H.J."/>
            <person name="Quan Z.X."/>
        </authorList>
    </citation>
    <scope>NUCLEOTIDE SEQUENCE [LARGE SCALE GENOMIC DNA]</scope>
    <source>
        <strain evidence="4">Gsoil 348</strain>
    </source>
</reference>
<dbReference type="EMBL" id="CP007139">
    <property type="protein sequence ID" value="AIE87584.1"/>
    <property type="molecule type" value="Genomic_DNA"/>
</dbReference>